<keyword evidence="1" id="KW-1133">Transmembrane helix</keyword>
<keyword evidence="1" id="KW-0812">Transmembrane</keyword>
<protein>
    <submittedName>
        <fullName evidence="2">Uncharacterized protein</fullName>
    </submittedName>
</protein>
<organism evidence="2">
    <name type="scientific">viral metagenome</name>
    <dbReference type="NCBI Taxonomy" id="1070528"/>
    <lineage>
        <taxon>unclassified sequences</taxon>
        <taxon>metagenomes</taxon>
        <taxon>organismal metagenomes</taxon>
    </lineage>
</organism>
<sequence>MKSTFIDIDLLTSEVFATSLKLNDDSMTEINSTGRFVQLGFRRILLRVIIMSVFFMSAAFNMKVSFEDGFDAQEFFYILCQTFVIVIISFIHPWLAPRVEDKVKSKMRNSLALTMLLVFCIAFSYTVNFIHSLVITVMFFYVKSLLIKTYS</sequence>
<evidence type="ECO:0000256" key="1">
    <source>
        <dbReference type="SAM" id="Phobius"/>
    </source>
</evidence>
<dbReference type="EMBL" id="MN740288">
    <property type="protein sequence ID" value="QHT98174.1"/>
    <property type="molecule type" value="Genomic_DNA"/>
</dbReference>
<evidence type="ECO:0000313" key="2">
    <source>
        <dbReference type="EMBL" id="QHT98174.1"/>
    </source>
</evidence>
<proteinExistence type="predicted"/>
<reference evidence="2" key="1">
    <citation type="journal article" date="2020" name="Nature">
        <title>Giant virus diversity and host interactions through global metagenomics.</title>
        <authorList>
            <person name="Schulz F."/>
            <person name="Roux S."/>
            <person name="Paez-Espino D."/>
            <person name="Jungbluth S."/>
            <person name="Walsh D.A."/>
            <person name="Denef V.J."/>
            <person name="McMahon K.D."/>
            <person name="Konstantinidis K.T."/>
            <person name="Eloe-Fadrosh E.A."/>
            <person name="Kyrpides N.C."/>
            <person name="Woyke T."/>
        </authorList>
    </citation>
    <scope>NUCLEOTIDE SEQUENCE</scope>
    <source>
        <strain evidence="2">GVMAG-M-3300025626-8</strain>
    </source>
</reference>
<dbReference type="AlphaFoldDB" id="A0A6C0IXV2"/>
<feature type="transmembrane region" description="Helical" evidence="1">
    <location>
        <begin position="116"/>
        <end position="142"/>
    </location>
</feature>
<keyword evidence="1" id="KW-0472">Membrane</keyword>
<accession>A0A6C0IXV2</accession>
<feature type="transmembrane region" description="Helical" evidence="1">
    <location>
        <begin position="44"/>
        <end position="63"/>
    </location>
</feature>
<feature type="transmembrane region" description="Helical" evidence="1">
    <location>
        <begin position="75"/>
        <end position="95"/>
    </location>
</feature>
<name>A0A6C0IXV2_9ZZZZ</name>